<proteinExistence type="predicted"/>
<dbReference type="RefSeq" id="WP_380938598.1">
    <property type="nucleotide sequence ID" value="NZ_JBHUFC010000002.1"/>
</dbReference>
<accession>A0ABW4N8P6</accession>
<reference evidence="2" key="1">
    <citation type="journal article" date="2019" name="Int. J. Syst. Evol. Microbiol.">
        <title>The Global Catalogue of Microorganisms (GCM) 10K type strain sequencing project: providing services to taxonomists for standard genome sequencing and annotation.</title>
        <authorList>
            <consortium name="The Broad Institute Genomics Platform"/>
            <consortium name="The Broad Institute Genome Sequencing Center for Infectious Disease"/>
            <person name="Wu L."/>
            <person name="Ma J."/>
        </authorList>
    </citation>
    <scope>NUCLEOTIDE SEQUENCE [LARGE SCALE GENOMIC DNA]</scope>
    <source>
        <strain evidence="2">Q85</strain>
    </source>
</reference>
<protein>
    <submittedName>
        <fullName evidence="1">Uncharacterized protein</fullName>
    </submittedName>
</protein>
<keyword evidence="2" id="KW-1185">Reference proteome</keyword>
<name>A0ABW4N8P6_9SPHN</name>
<dbReference type="EMBL" id="JBHUFC010000002">
    <property type="protein sequence ID" value="MFD1786522.1"/>
    <property type="molecule type" value="Genomic_DNA"/>
</dbReference>
<evidence type="ECO:0000313" key="2">
    <source>
        <dbReference type="Proteomes" id="UP001597283"/>
    </source>
</evidence>
<dbReference type="Proteomes" id="UP001597283">
    <property type="component" value="Unassembled WGS sequence"/>
</dbReference>
<comment type="caution">
    <text evidence="1">The sequence shown here is derived from an EMBL/GenBank/DDBJ whole genome shotgun (WGS) entry which is preliminary data.</text>
</comment>
<gene>
    <name evidence="1" type="ORF">ACFSC3_02945</name>
</gene>
<organism evidence="1 2">
    <name type="scientific">Sphingomonas floccifaciens</name>
    <dbReference type="NCBI Taxonomy" id="1844115"/>
    <lineage>
        <taxon>Bacteria</taxon>
        <taxon>Pseudomonadati</taxon>
        <taxon>Pseudomonadota</taxon>
        <taxon>Alphaproteobacteria</taxon>
        <taxon>Sphingomonadales</taxon>
        <taxon>Sphingomonadaceae</taxon>
        <taxon>Sphingomonas</taxon>
    </lineage>
</organism>
<evidence type="ECO:0000313" key="1">
    <source>
        <dbReference type="EMBL" id="MFD1786522.1"/>
    </source>
</evidence>
<sequence length="457" mass="50991">MKNTETPHIGATDAACPSAANDRVIDFETVEVVDLKSVPSVNMSLLRVAASAEADAFITTFATQLCQAAGPKTRSTKAYRTALAAIIADLLKSASYDPIRPCYRPMACGDFTGRRIAYKAFKRPIRHLLDSGFITIEKGWCEPGRVFAKEGQVTRIWATASLINLLSESGLCADDWRQHFTLPTKPTDCDFPIRLKVTRPKRKPNGDHPKAQYMAFDKTDPRVVVLANLMNEFNRLMAPHVLGGAEHDAFYRTFNCGDDPDFAWNMSGRIYSAGGYQNVSKADRKKLTINGEPAVEVDIRASHLTILHALEGVPLPSGDNDPFDLDPAIHRKVIKAWVAMTLGHTGYHHMWSPDIKERLGADLQKRHPVRTIEALVRAKIPLLDKWETSSIRWQKLQHIESEIILRAALGLVKNFNCPCYPLHDSLIAPASKVGIVKLRLKSSFHHYLGIYPYLSVE</sequence>